<organism evidence="4 5">
    <name type="scientific">Armillaria borealis</name>
    <dbReference type="NCBI Taxonomy" id="47425"/>
    <lineage>
        <taxon>Eukaryota</taxon>
        <taxon>Fungi</taxon>
        <taxon>Dikarya</taxon>
        <taxon>Basidiomycota</taxon>
        <taxon>Agaricomycotina</taxon>
        <taxon>Agaricomycetes</taxon>
        <taxon>Agaricomycetidae</taxon>
        <taxon>Agaricales</taxon>
        <taxon>Marasmiineae</taxon>
        <taxon>Physalacriaceae</taxon>
        <taxon>Armillaria</taxon>
    </lineage>
</organism>
<keyword evidence="2" id="KW-0812">Transmembrane</keyword>
<dbReference type="Proteomes" id="UP001175226">
    <property type="component" value="Unassembled WGS sequence"/>
</dbReference>
<evidence type="ECO:0000256" key="2">
    <source>
        <dbReference type="SAM" id="Phobius"/>
    </source>
</evidence>
<evidence type="ECO:0000313" key="4">
    <source>
        <dbReference type="EMBL" id="KAK0434942.1"/>
    </source>
</evidence>
<keyword evidence="2" id="KW-1133">Transmembrane helix</keyword>
<evidence type="ECO:0008006" key="6">
    <source>
        <dbReference type="Google" id="ProtNLM"/>
    </source>
</evidence>
<keyword evidence="5" id="KW-1185">Reference proteome</keyword>
<dbReference type="EMBL" id="JAUEPT010000067">
    <property type="protein sequence ID" value="KAK0434942.1"/>
    <property type="molecule type" value="Genomic_DNA"/>
</dbReference>
<evidence type="ECO:0000256" key="3">
    <source>
        <dbReference type="SAM" id="SignalP"/>
    </source>
</evidence>
<feature type="chain" id="PRO_5041302371" description="Fibronectin type-III domain-containing protein" evidence="3">
    <location>
        <begin position="20"/>
        <end position="348"/>
    </location>
</feature>
<accession>A0AA39MHW3</accession>
<reference evidence="4" key="1">
    <citation type="submission" date="2023-06" db="EMBL/GenBank/DDBJ databases">
        <authorList>
            <consortium name="Lawrence Berkeley National Laboratory"/>
            <person name="Ahrendt S."/>
            <person name="Sahu N."/>
            <person name="Indic B."/>
            <person name="Wong-Bajracharya J."/>
            <person name="Merenyi Z."/>
            <person name="Ke H.-M."/>
            <person name="Monk M."/>
            <person name="Kocsube S."/>
            <person name="Drula E."/>
            <person name="Lipzen A."/>
            <person name="Balint B."/>
            <person name="Henrissat B."/>
            <person name="Andreopoulos B."/>
            <person name="Martin F.M."/>
            <person name="Harder C.B."/>
            <person name="Rigling D."/>
            <person name="Ford K.L."/>
            <person name="Foster G.D."/>
            <person name="Pangilinan J."/>
            <person name="Papanicolaou A."/>
            <person name="Barry K."/>
            <person name="LaButti K."/>
            <person name="Viragh M."/>
            <person name="Koriabine M."/>
            <person name="Yan M."/>
            <person name="Riley R."/>
            <person name="Champramary S."/>
            <person name="Plett K.L."/>
            <person name="Tsai I.J."/>
            <person name="Slot J."/>
            <person name="Sipos G."/>
            <person name="Plett J."/>
            <person name="Nagy L.G."/>
            <person name="Grigoriev I.V."/>
        </authorList>
    </citation>
    <scope>NUCLEOTIDE SEQUENCE</scope>
    <source>
        <strain evidence="4">FPL87.14</strain>
    </source>
</reference>
<comment type="caution">
    <text evidence="4">The sequence shown here is derived from an EMBL/GenBank/DDBJ whole genome shotgun (WGS) entry which is preliminary data.</text>
</comment>
<feature type="signal peptide" evidence="3">
    <location>
        <begin position="1"/>
        <end position="19"/>
    </location>
</feature>
<evidence type="ECO:0000313" key="5">
    <source>
        <dbReference type="Proteomes" id="UP001175226"/>
    </source>
</evidence>
<dbReference type="AlphaFoldDB" id="A0AA39MHW3"/>
<feature type="compositionally biased region" description="Low complexity" evidence="1">
    <location>
        <begin position="131"/>
        <end position="160"/>
    </location>
</feature>
<feature type="transmembrane region" description="Helical" evidence="2">
    <location>
        <begin position="169"/>
        <end position="192"/>
    </location>
</feature>
<proteinExistence type="predicted"/>
<feature type="region of interest" description="Disordered" evidence="1">
    <location>
        <begin position="115"/>
        <end position="161"/>
    </location>
</feature>
<keyword evidence="2" id="KW-0472">Membrane</keyword>
<keyword evidence="3" id="KW-0732">Signal</keyword>
<sequence length="348" mass="37780">MFFLFFQLCALIAIPLVLSLNIRLDNTPIGFHNTSVSLLWAQNDPSDFVLGAFLIHTKESVMVAKTMQPVEIFATNRTAYMVFNYTSLPGNRDCILLAWLPDSNISTTSSVSGTAPLGLGATPTPPIVVNSTPSPELTTPKSTTPSSPISSVSGTASSTSLNPASHTGIIVGVVFGVLAFGCAVSTSIYVLILRRRLKAAAPLLLPQDSPASTPISLNPSRMRVVQEREIEAQEPMLEIPRDRLEAEIARMREEIMALRLENQIRRMEAGYSSLSPPSYSKNMEPPKVYLCNIYSTGVVPTHRAKSLAFQSTSISLSWEHYCNGCGFGTDQCVVQNAEKSILAVARKT</sequence>
<evidence type="ECO:0000256" key="1">
    <source>
        <dbReference type="SAM" id="MobiDB-lite"/>
    </source>
</evidence>
<protein>
    <recommendedName>
        <fullName evidence="6">Fibronectin type-III domain-containing protein</fullName>
    </recommendedName>
</protein>
<gene>
    <name evidence="4" type="ORF">EV421DRAFT_1740578</name>
</gene>
<name>A0AA39MHW3_9AGAR</name>